<dbReference type="InterPro" id="IPR000870">
    <property type="entry name" value="Homoserine_kinase"/>
</dbReference>
<evidence type="ECO:0000256" key="2">
    <source>
        <dbReference type="ARBA" id="ARBA00022679"/>
    </source>
</evidence>
<dbReference type="GO" id="GO:0005524">
    <property type="term" value="F:ATP binding"/>
    <property type="evidence" value="ECO:0007669"/>
    <property type="project" value="UniProtKB-KW"/>
</dbReference>
<dbReference type="Pfam" id="PF08544">
    <property type="entry name" value="GHMP_kinases_C"/>
    <property type="match status" value="1"/>
</dbReference>
<dbReference type="InterPro" id="IPR014721">
    <property type="entry name" value="Ribsml_uS5_D2-typ_fold_subgr"/>
</dbReference>
<name>H5SI36_9ZZZZ</name>
<organism evidence="9">
    <name type="scientific">uncultured prokaryote</name>
    <dbReference type="NCBI Taxonomy" id="198431"/>
    <lineage>
        <taxon>unclassified sequences</taxon>
        <taxon>environmental samples</taxon>
    </lineage>
</organism>
<dbReference type="InterPro" id="IPR020568">
    <property type="entry name" value="Ribosomal_Su5_D2-typ_SF"/>
</dbReference>
<reference evidence="9" key="2">
    <citation type="journal article" date="2012" name="PLoS ONE">
        <title>A Deeply Branching Thermophilic Bacterium with an Ancient Acetyl-CoA Pathway Dominates a Subsurface Ecosystem.</title>
        <authorList>
            <person name="Takami H."/>
            <person name="Noguchi H."/>
            <person name="Takaki Y."/>
            <person name="Uchiyama I."/>
            <person name="Toyoda A."/>
            <person name="Nishi S."/>
            <person name="Chee G.-J."/>
            <person name="Arai W."/>
            <person name="Nunoura T."/>
            <person name="Itoh T."/>
            <person name="Hattori M."/>
            <person name="Takai K."/>
        </authorList>
    </citation>
    <scope>NUCLEOTIDE SEQUENCE</scope>
</reference>
<evidence type="ECO:0000256" key="6">
    <source>
        <dbReference type="ARBA" id="ARBA00022840"/>
    </source>
</evidence>
<feature type="domain" description="GHMP kinase N-terminal" evidence="7">
    <location>
        <begin position="57"/>
        <end position="139"/>
    </location>
</feature>
<evidence type="ECO:0000259" key="7">
    <source>
        <dbReference type="Pfam" id="PF00288"/>
    </source>
</evidence>
<dbReference type="PRINTS" id="PR00958">
    <property type="entry name" value="HOMSERKINASE"/>
</dbReference>
<dbReference type="NCBIfam" id="TIGR00191">
    <property type="entry name" value="thrB"/>
    <property type="match status" value="1"/>
</dbReference>
<dbReference type="SUPFAM" id="SSF54211">
    <property type="entry name" value="Ribosomal protein S5 domain 2-like"/>
    <property type="match status" value="1"/>
</dbReference>
<dbReference type="Pfam" id="PF00288">
    <property type="entry name" value="GHMP_kinases_N"/>
    <property type="match status" value="1"/>
</dbReference>
<dbReference type="NCBIfam" id="NF002288">
    <property type="entry name" value="PRK01212.1-4"/>
    <property type="match status" value="1"/>
</dbReference>
<keyword evidence="4" id="KW-0547">Nucleotide-binding</keyword>
<dbReference type="SUPFAM" id="SSF55060">
    <property type="entry name" value="GHMP Kinase, C-terminal domain"/>
    <property type="match status" value="1"/>
</dbReference>
<protein>
    <submittedName>
        <fullName evidence="9">Homoserine kinase</fullName>
    </submittedName>
</protein>
<evidence type="ECO:0000256" key="1">
    <source>
        <dbReference type="ARBA" id="ARBA00022605"/>
    </source>
</evidence>
<dbReference type="HAMAP" id="MF_00384">
    <property type="entry name" value="Homoser_kinase"/>
    <property type="match status" value="1"/>
</dbReference>
<dbReference type="AlphaFoldDB" id="H5SI36"/>
<keyword evidence="2" id="KW-0808">Transferase</keyword>
<dbReference type="PANTHER" id="PTHR20861:SF1">
    <property type="entry name" value="HOMOSERINE KINASE"/>
    <property type="match status" value="1"/>
</dbReference>
<dbReference type="Gene3D" id="3.30.230.10">
    <property type="match status" value="1"/>
</dbReference>
<dbReference type="GO" id="GO:0009088">
    <property type="term" value="P:threonine biosynthetic process"/>
    <property type="evidence" value="ECO:0007669"/>
    <property type="project" value="UniProtKB-KW"/>
</dbReference>
<dbReference type="PANTHER" id="PTHR20861">
    <property type="entry name" value="HOMOSERINE/4-DIPHOSPHOCYTIDYL-2-C-METHYL-D-ERYTHRITOL KINASE"/>
    <property type="match status" value="1"/>
</dbReference>
<gene>
    <name evidence="9" type="ORF">HGMM_F31F10C12</name>
</gene>
<dbReference type="InterPro" id="IPR036554">
    <property type="entry name" value="GHMP_kinase_C_sf"/>
</dbReference>
<evidence type="ECO:0000256" key="3">
    <source>
        <dbReference type="ARBA" id="ARBA00022697"/>
    </source>
</evidence>
<keyword evidence="5 9" id="KW-0418">Kinase</keyword>
<proteinExistence type="inferred from homology"/>
<dbReference type="PIRSF" id="PIRSF000676">
    <property type="entry name" value="Homoser_kin"/>
    <property type="match status" value="1"/>
</dbReference>
<sequence>MRVRVTVPATSANLGSGFDCLAMALDLRNEVEAALSDRPRVEVAGEGEDVLPRDERNTVYRAAEAVAARAGVRDVAFAFRCLNRIPLDRGLGSSAAARVAGIAAANRLLGSPLSPEDLVRLSAELEGHPDNVVAAWVGGVTVAVRDGEGGVCWQRVLPKRFPSVVLCVPELRVPTGEARARLPAQVSLQDAVFNTGRAALLVAALYNGDFGALAVATQDRLHQPYREPLVPGFADAVAAAQKAGAWGAALSGAGSSLVAFCPEECAESVGEAMRTALARYGVHSRWRVSSVDVRGTVAEDAPGGETWDG</sequence>
<feature type="domain" description="GHMP kinase C-terminal" evidence="8">
    <location>
        <begin position="202"/>
        <end position="276"/>
    </location>
</feature>
<dbReference type="InterPro" id="IPR013750">
    <property type="entry name" value="GHMP_kinase_C_dom"/>
</dbReference>
<dbReference type="InterPro" id="IPR006204">
    <property type="entry name" value="GHMP_kinase_N_dom"/>
</dbReference>
<dbReference type="Gene3D" id="3.30.70.890">
    <property type="entry name" value="GHMP kinase, C-terminal domain"/>
    <property type="match status" value="1"/>
</dbReference>
<accession>H5SI36</accession>
<dbReference type="GO" id="GO:0004413">
    <property type="term" value="F:homoserine kinase activity"/>
    <property type="evidence" value="ECO:0007669"/>
    <property type="project" value="InterPro"/>
</dbReference>
<evidence type="ECO:0000313" key="9">
    <source>
        <dbReference type="EMBL" id="BAL55822.1"/>
    </source>
</evidence>
<keyword evidence="3" id="KW-0791">Threonine biosynthesis</keyword>
<evidence type="ECO:0000256" key="5">
    <source>
        <dbReference type="ARBA" id="ARBA00022777"/>
    </source>
</evidence>
<dbReference type="EMBL" id="AP011730">
    <property type="protein sequence ID" value="BAL55822.1"/>
    <property type="molecule type" value="Genomic_DNA"/>
</dbReference>
<keyword evidence="1" id="KW-0028">Amino-acid biosynthesis</keyword>
<evidence type="ECO:0000259" key="8">
    <source>
        <dbReference type="Pfam" id="PF08544"/>
    </source>
</evidence>
<reference evidence="9" key="1">
    <citation type="journal article" date="2005" name="Environ. Microbiol.">
        <title>Genetic and functional properties of uncultivated thermophilic crenarchaeotes from a subsurface gold mine as revealed by analysis of genome fragments.</title>
        <authorList>
            <person name="Nunoura T."/>
            <person name="Hirayama H."/>
            <person name="Takami H."/>
            <person name="Oida H."/>
            <person name="Nishi S."/>
            <person name="Shimamura S."/>
            <person name="Suzuki Y."/>
            <person name="Inagaki F."/>
            <person name="Takai K."/>
            <person name="Nealson K.H."/>
            <person name="Horikoshi K."/>
        </authorList>
    </citation>
    <scope>NUCLEOTIDE SEQUENCE</scope>
</reference>
<keyword evidence="6" id="KW-0067">ATP-binding</keyword>
<evidence type="ECO:0000256" key="4">
    <source>
        <dbReference type="ARBA" id="ARBA00022741"/>
    </source>
</evidence>